<dbReference type="PANTHER" id="PTHR45138:SF9">
    <property type="entry name" value="DIGUANYLATE CYCLASE DGCM-RELATED"/>
    <property type="match status" value="1"/>
</dbReference>
<feature type="transmembrane region" description="Helical" evidence="11">
    <location>
        <begin position="12"/>
        <end position="31"/>
    </location>
</feature>
<keyword evidence="8" id="KW-0547">Nucleotide-binding</keyword>
<feature type="transmembrane region" description="Helical" evidence="11">
    <location>
        <begin position="284"/>
        <end position="306"/>
    </location>
</feature>
<evidence type="ECO:0000256" key="11">
    <source>
        <dbReference type="SAM" id="Phobius"/>
    </source>
</evidence>
<keyword evidence="9 11" id="KW-0472">Membrane</keyword>
<evidence type="ECO:0000313" key="14">
    <source>
        <dbReference type="Proteomes" id="UP001276300"/>
    </source>
</evidence>
<comment type="caution">
    <text evidence="13">The sequence shown here is derived from an EMBL/GenBank/DDBJ whole genome shotgun (WGS) entry which is preliminary data.</text>
</comment>
<dbReference type="CDD" id="cd18773">
    <property type="entry name" value="PDC1_HK_sensor"/>
    <property type="match status" value="1"/>
</dbReference>
<dbReference type="GO" id="GO:0005525">
    <property type="term" value="F:GTP binding"/>
    <property type="evidence" value="ECO:0007669"/>
    <property type="project" value="UniProtKB-KW"/>
</dbReference>
<evidence type="ECO:0000256" key="3">
    <source>
        <dbReference type="ARBA" id="ARBA00004665"/>
    </source>
</evidence>
<comment type="pathway">
    <text evidence="3">Purine metabolism; 3',5'-cyclic di-GMP biosynthesis.</text>
</comment>
<dbReference type="EC" id="2.7.7.65" evidence="4"/>
<evidence type="ECO:0000256" key="1">
    <source>
        <dbReference type="ARBA" id="ARBA00001946"/>
    </source>
</evidence>
<dbReference type="Proteomes" id="UP001276300">
    <property type="component" value="Unassembled WGS sequence"/>
</dbReference>
<reference evidence="13" key="1">
    <citation type="journal article" date="2023" name="J Glob Antimicrob Resist">
        <title>Emergence of NDM-1 and KPC-3 carbapenemases in Kluyvera cryocrescens: Investigating genetic heterogeneity and acquisition routes of blaNDM-1 in Enterobacterales species in Portugal.</title>
        <authorList>
            <person name="Loiodice M."/>
            <person name="Ribeiro M."/>
            <person name="Peixe L."/>
            <person name="Novais A."/>
        </authorList>
    </citation>
    <scope>NUCLEOTIDE SEQUENCE</scope>
    <source>
        <strain evidence="13">K629</strain>
    </source>
</reference>
<dbReference type="Gene3D" id="3.30.70.270">
    <property type="match status" value="1"/>
</dbReference>
<dbReference type="InterPro" id="IPR050469">
    <property type="entry name" value="Diguanylate_Cyclase"/>
</dbReference>
<gene>
    <name evidence="13" type="ORF">QWU01_16570</name>
</gene>
<dbReference type="PANTHER" id="PTHR45138">
    <property type="entry name" value="REGULATORY COMPONENTS OF SENSORY TRANSDUCTION SYSTEM"/>
    <property type="match status" value="1"/>
</dbReference>
<comment type="catalytic activity">
    <reaction evidence="10">
        <text>2 GTP = 3',3'-c-di-GMP + 2 diphosphate</text>
        <dbReference type="Rhea" id="RHEA:24898"/>
        <dbReference type="ChEBI" id="CHEBI:33019"/>
        <dbReference type="ChEBI" id="CHEBI:37565"/>
        <dbReference type="ChEBI" id="CHEBI:58805"/>
        <dbReference type="EC" id="2.7.7.65"/>
    </reaction>
</comment>
<comment type="cofactor">
    <cofactor evidence="1">
        <name>Mg(2+)</name>
        <dbReference type="ChEBI" id="CHEBI:18420"/>
    </cofactor>
</comment>
<dbReference type="CDD" id="cd01949">
    <property type="entry name" value="GGDEF"/>
    <property type="match status" value="1"/>
</dbReference>
<evidence type="ECO:0000256" key="4">
    <source>
        <dbReference type="ARBA" id="ARBA00012528"/>
    </source>
</evidence>
<dbReference type="InterPro" id="IPR043128">
    <property type="entry name" value="Rev_trsase/Diguanyl_cyclase"/>
</dbReference>
<keyword evidence="13" id="KW-0548">Nucleotidyltransferase</keyword>
<evidence type="ECO:0000256" key="10">
    <source>
        <dbReference type="ARBA" id="ARBA00034247"/>
    </source>
</evidence>
<sequence>MKRYSTNKITTIAFLAILVPFLLMCVFTYVYTNKNIEQSFIKTMARFTDNESANSVTETTKNITMLFDPILKIITKDKLDAYLKGEHSEIEKIANSIVNSTPAFRNVTLSNANGDSITYPNKIRPQDYNVLTRPWYPKATEKNHVTFSAPYVSNEEDKKDEKTITVSMGILDEDLNLIGNIAFDLDLKAISSMLENIQAPYYGRYRVATHDGLIVLSNNKNEVLTRKIPESWTKQIANDSEDFYDKTTQTYVFYKKFNNPDWVAISYVKKSDLENEMSDFIQSFITAFSICLSIYLIIAVLFRMYLRQMLSVFLMEVKGIDAEEAKPNFELLYKNIRNNNAELQTVKHDSETDELTKIYNRKKMNEDLATLIAKNDPFSFAIIDIDNFKVINDTFGHDAGDGVLKFVSKAGCQVMGDDYHLYRFGGEELVVIFPGNDYEEHYQLIDTWRKIVSHRTWRESPMRVTFSAGITFWQPGDTAEHTLKTADILLYKAKHGGKNQVIGDAH</sequence>
<evidence type="ECO:0000256" key="5">
    <source>
        <dbReference type="ARBA" id="ARBA00022475"/>
    </source>
</evidence>
<evidence type="ECO:0000256" key="2">
    <source>
        <dbReference type="ARBA" id="ARBA00004651"/>
    </source>
</evidence>
<dbReference type="NCBIfam" id="TIGR00254">
    <property type="entry name" value="GGDEF"/>
    <property type="match status" value="1"/>
</dbReference>
<keyword evidence="5" id="KW-1003">Cell membrane</keyword>
<protein>
    <recommendedName>
        <fullName evidence="4">diguanylate cyclase</fullName>
        <ecNumber evidence="4">2.7.7.65</ecNumber>
    </recommendedName>
</protein>
<dbReference type="Gene3D" id="3.30.450.20">
    <property type="entry name" value="PAS domain"/>
    <property type="match status" value="2"/>
</dbReference>
<dbReference type="RefSeq" id="WP_318242824.1">
    <property type="nucleotide sequence ID" value="NZ_JAUEQX010000014.1"/>
</dbReference>
<evidence type="ECO:0000313" key="13">
    <source>
        <dbReference type="EMBL" id="MDW3778422.1"/>
    </source>
</evidence>
<dbReference type="SMART" id="SM00267">
    <property type="entry name" value="GGDEF"/>
    <property type="match status" value="1"/>
</dbReference>
<dbReference type="GO" id="GO:0052621">
    <property type="term" value="F:diguanylate cyclase activity"/>
    <property type="evidence" value="ECO:0007669"/>
    <property type="project" value="UniProtKB-EC"/>
</dbReference>
<comment type="subcellular location">
    <subcellularLocation>
        <location evidence="2">Cell membrane</location>
        <topology evidence="2">Multi-pass membrane protein</topology>
    </subcellularLocation>
</comment>
<dbReference type="InterPro" id="IPR029787">
    <property type="entry name" value="Nucleotide_cyclase"/>
</dbReference>
<evidence type="ECO:0000256" key="6">
    <source>
        <dbReference type="ARBA" id="ARBA00022692"/>
    </source>
</evidence>
<dbReference type="SUPFAM" id="SSF103190">
    <property type="entry name" value="Sensory domain-like"/>
    <property type="match status" value="1"/>
</dbReference>
<dbReference type="GO" id="GO:0005886">
    <property type="term" value="C:plasma membrane"/>
    <property type="evidence" value="ECO:0007669"/>
    <property type="project" value="UniProtKB-SubCell"/>
</dbReference>
<dbReference type="EMBL" id="JAUEQX010000014">
    <property type="protein sequence ID" value="MDW3778422.1"/>
    <property type="molecule type" value="Genomic_DNA"/>
</dbReference>
<evidence type="ECO:0000256" key="7">
    <source>
        <dbReference type="ARBA" id="ARBA00022989"/>
    </source>
</evidence>
<dbReference type="Pfam" id="PF00990">
    <property type="entry name" value="GGDEF"/>
    <property type="match status" value="1"/>
</dbReference>
<keyword evidence="13" id="KW-0808">Transferase</keyword>
<keyword evidence="7 11" id="KW-1133">Transmembrane helix</keyword>
<feature type="domain" description="GGDEF" evidence="12">
    <location>
        <begin position="339"/>
        <end position="504"/>
    </location>
</feature>
<dbReference type="SUPFAM" id="SSF55073">
    <property type="entry name" value="Nucleotide cyclase"/>
    <property type="match status" value="1"/>
</dbReference>
<dbReference type="InterPro" id="IPR029151">
    <property type="entry name" value="Sensor-like_sf"/>
</dbReference>
<dbReference type="InterPro" id="IPR033479">
    <property type="entry name" value="dCache_1"/>
</dbReference>
<dbReference type="Pfam" id="PF02743">
    <property type="entry name" value="dCache_1"/>
    <property type="match status" value="1"/>
</dbReference>
<evidence type="ECO:0000256" key="9">
    <source>
        <dbReference type="ARBA" id="ARBA00023136"/>
    </source>
</evidence>
<accession>A0AAW9C9M3</accession>
<evidence type="ECO:0000256" key="8">
    <source>
        <dbReference type="ARBA" id="ARBA00023134"/>
    </source>
</evidence>
<keyword evidence="6 11" id="KW-0812">Transmembrane</keyword>
<evidence type="ECO:0000259" key="12">
    <source>
        <dbReference type="SMART" id="SM00267"/>
    </source>
</evidence>
<keyword evidence="8" id="KW-0342">GTP-binding</keyword>
<organism evidence="13 14">
    <name type="scientific">Kluyvera cryocrescens</name>
    <name type="common">Kluyvera citrophila</name>
    <dbReference type="NCBI Taxonomy" id="580"/>
    <lineage>
        <taxon>Bacteria</taxon>
        <taxon>Pseudomonadati</taxon>
        <taxon>Pseudomonadota</taxon>
        <taxon>Gammaproteobacteria</taxon>
        <taxon>Enterobacterales</taxon>
        <taxon>Enterobacteriaceae</taxon>
        <taxon>Kluyvera</taxon>
    </lineage>
</organism>
<dbReference type="InterPro" id="IPR000160">
    <property type="entry name" value="GGDEF_dom"/>
</dbReference>
<proteinExistence type="predicted"/>
<dbReference type="AlphaFoldDB" id="A0AAW9C9M3"/>
<name>A0AAW9C9M3_KLUCR</name>